<proteinExistence type="inferred from homology"/>
<dbReference type="PIRSF" id="PIRSF018293">
    <property type="entry name" value="TRAPP_I_complex_Bet3"/>
    <property type="match status" value="1"/>
</dbReference>
<dbReference type="GO" id="GO:0005794">
    <property type="term" value="C:Golgi apparatus"/>
    <property type="evidence" value="ECO:0007669"/>
    <property type="project" value="UniProtKB-SubCell"/>
</dbReference>
<organism evidence="9 10">
    <name type="scientific">Batrachochytrium dendrobatidis (strain JEL423)</name>
    <dbReference type="NCBI Taxonomy" id="403673"/>
    <lineage>
        <taxon>Eukaryota</taxon>
        <taxon>Fungi</taxon>
        <taxon>Fungi incertae sedis</taxon>
        <taxon>Chytridiomycota</taxon>
        <taxon>Chytridiomycota incertae sedis</taxon>
        <taxon>Chytridiomycetes</taxon>
        <taxon>Rhizophydiales</taxon>
        <taxon>Rhizophydiales incertae sedis</taxon>
        <taxon>Batrachochytrium</taxon>
    </lineage>
</organism>
<evidence type="ECO:0000256" key="5">
    <source>
        <dbReference type="ARBA" id="ARBA00022824"/>
    </source>
</evidence>
<accession>A0A177WIX1</accession>
<keyword evidence="4 8" id="KW-0813">Transport</keyword>
<keyword evidence="5" id="KW-0256">Endoplasmic reticulum</keyword>
<reference evidence="9 10" key="2">
    <citation type="submission" date="2016-05" db="EMBL/GenBank/DDBJ databases">
        <title>Lineage-specific infection strategies underlie the spectrum of fungal disease in amphibians.</title>
        <authorList>
            <person name="Cuomo C.A."/>
            <person name="Farrer R.A."/>
            <person name="James T."/>
            <person name="Longcore J."/>
            <person name="Birren B."/>
        </authorList>
    </citation>
    <scope>NUCLEOTIDE SEQUENCE [LARGE SCALE GENOMIC DNA]</scope>
    <source>
        <strain evidence="9 10">JEL423</strain>
    </source>
</reference>
<dbReference type="OrthoDB" id="10262857at2759"/>
<dbReference type="GO" id="GO:0048193">
    <property type="term" value="P:Golgi vesicle transport"/>
    <property type="evidence" value="ECO:0007669"/>
    <property type="project" value="InterPro"/>
</dbReference>
<dbReference type="SUPFAM" id="SSF111126">
    <property type="entry name" value="Ligand-binding domain in the NO signalling and Golgi transport"/>
    <property type="match status" value="1"/>
</dbReference>
<dbReference type="PANTHER" id="PTHR13048">
    <property type="entry name" value="TRAFFICKING PROTEIN PARTICLE COMPLEX SUBUNIT 3"/>
    <property type="match status" value="1"/>
</dbReference>
<evidence type="ECO:0000313" key="9">
    <source>
        <dbReference type="EMBL" id="OAJ39614.1"/>
    </source>
</evidence>
<dbReference type="GO" id="GO:0016236">
    <property type="term" value="P:macroautophagy"/>
    <property type="evidence" value="ECO:0007669"/>
    <property type="project" value="UniProtKB-ARBA"/>
</dbReference>
<comment type="similarity">
    <text evidence="3 8">Belongs to the TRAPP small subunits family. BET3 subfamily.</text>
</comment>
<evidence type="ECO:0000256" key="2">
    <source>
        <dbReference type="ARBA" id="ARBA00004240"/>
    </source>
</evidence>
<keyword evidence="6 8" id="KW-0931">ER-Golgi transport</keyword>
<dbReference type="VEuPathDB" id="FungiDB:BDEG_23445"/>
<dbReference type="GO" id="GO:0030008">
    <property type="term" value="C:TRAPP complex"/>
    <property type="evidence" value="ECO:0007669"/>
    <property type="project" value="InterPro"/>
</dbReference>
<sequence length="188" mass="21338">MLRNPQKPTGDDIWKSKMEKVNAELFTLTYGSLVAQLIKDFEDYSQVNVQLDKMGYNIGMRLIDDYLAKTASGRCTDLRDTAEAISKMGFKIFLGISPTVTNWSFDAKEFSLILDENPLSEFVELPESALSELWFSNILCGVLRGALEMVQMQVEVWFVSDVLRGDDTTEMRVKLVKYLEEEVPAGED</sequence>
<dbReference type="EMBL" id="DS022303">
    <property type="protein sequence ID" value="OAJ39614.1"/>
    <property type="molecule type" value="Genomic_DNA"/>
</dbReference>
<evidence type="ECO:0000256" key="1">
    <source>
        <dbReference type="ARBA" id="ARBA00004222"/>
    </source>
</evidence>
<dbReference type="InterPro" id="IPR016721">
    <property type="entry name" value="Bet3"/>
</dbReference>
<dbReference type="GO" id="GO:0005783">
    <property type="term" value="C:endoplasmic reticulum"/>
    <property type="evidence" value="ECO:0007669"/>
    <property type="project" value="UniProtKB-SubCell"/>
</dbReference>
<evidence type="ECO:0000313" key="10">
    <source>
        <dbReference type="Proteomes" id="UP000077115"/>
    </source>
</evidence>
<protein>
    <recommendedName>
        <fullName evidence="8">Trafficking protein particle complex subunit BET3</fullName>
    </recommendedName>
</protein>
<dbReference type="Gene3D" id="3.30.1380.20">
    <property type="entry name" value="Trafficking protein particle complex subunit 3"/>
    <property type="match status" value="1"/>
</dbReference>
<dbReference type="AlphaFoldDB" id="A0A177WIX1"/>
<comment type="subcellular location">
    <subcellularLocation>
        <location evidence="2">Endoplasmic reticulum</location>
    </subcellularLocation>
    <subcellularLocation>
        <location evidence="1 8">Golgi apparatus</location>
        <location evidence="1 8">cis-Golgi network</location>
    </subcellularLocation>
</comment>
<evidence type="ECO:0000256" key="8">
    <source>
        <dbReference type="PIRNR" id="PIRNR018293"/>
    </source>
</evidence>
<evidence type="ECO:0000256" key="4">
    <source>
        <dbReference type="ARBA" id="ARBA00022448"/>
    </source>
</evidence>
<dbReference type="InterPro" id="IPR007194">
    <property type="entry name" value="TRAPP_component"/>
</dbReference>
<dbReference type="STRING" id="403673.A0A177WIX1"/>
<dbReference type="Proteomes" id="UP000077115">
    <property type="component" value="Unassembled WGS sequence"/>
</dbReference>
<keyword evidence="7 8" id="KW-0333">Golgi apparatus</keyword>
<dbReference type="InterPro" id="IPR024096">
    <property type="entry name" value="NO_sig/Golgi_transp_ligand-bd"/>
</dbReference>
<evidence type="ECO:0000256" key="7">
    <source>
        <dbReference type="ARBA" id="ARBA00023034"/>
    </source>
</evidence>
<dbReference type="Pfam" id="PF04051">
    <property type="entry name" value="TRAPP"/>
    <property type="match status" value="1"/>
</dbReference>
<evidence type="ECO:0000256" key="3">
    <source>
        <dbReference type="ARBA" id="ARBA00006218"/>
    </source>
</evidence>
<reference evidence="9 10" key="1">
    <citation type="submission" date="2006-10" db="EMBL/GenBank/DDBJ databases">
        <title>The Genome Sequence of Batrachochytrium dendrobatidis JEL423.</title>
        <authorList>
            <consortium name="The Broad Institute Genome Sequencing Platform"/>
            <person name="Birren B."/>
            <person name="Lander E."/>
            <person name="Galagan J."/>
            <person name="Cuomo C."/>
            <person name="Devon K."/>
            <person name="Jaffe D."/>
            <person name="Butler J."/>
            <person name="Alvarez P."/>
            <person name="Gnerre S."/>
            <person name="Grabherr M."/>
            <person name="Kleber M."/>
            <person name="Mauceli E."/>
            <person name="Brockman W."/>
            <person name="Young S."/>
            <person name="LaButti K."/>
            <person name="Sykes S."/>
            <person name="DeCaprio D."/>
            <person name="Crawford M."/>
            <person name="Koehrsen M."/>
            <person name="Engels R."/>
            <person name="Montgomery P."/>
            <person name="Pearson M."/>
            <person name="Howarth C."/>
            <person name="Larson L."/>
            <person name="White J."/>
            <person name="O'Leary S."/>
            <person name="Kodira C."/>
            <person name="Zeng Q."/>
            <person name="Yandava C."/>
            <person name="Alvarado L."/>
            <person name="Longcore J."/>
            <person name="James T."/>
        </authorList>
    </citation>
    <scope>NUCLEOTIDE SEQUENCE [LARGE SCALE GENOMIC DNA]</scope>
    <source>
        <strain evidence="9 10">JEL423</strain>
    </source>
</reference>
<evidence type="ECO:0000256" key="6">
    <source>
        <dbReference type="ARBA" id="ARBA00022892"/>
    </source>
</evidence>
<gene>
    <name evidence="9" type="ORF">BDEG_23445</name>
</gene>
<name>A0A177WIX1_BATDL</name>
<dbReference type="eggNOG" id="KOG3330">
    <property type="taxonomic scope" value="Eukaryota"/>
</dbReference>
<dbReference type="CDD" id="cd14942">
    <property type="entry name" value="TRAPPC3_bet3"/>
    <property type="match status" value="1"/>
</dbReference>
<dbReference type="FunFam" id="3.30.1380.20:FF:000001">
    <property type="entry name" value="Trafficking protein particle complex subunit BET3"/>
    <property type="match status" value="1"/>
</dbReference>